<evidence type="ECO:0000313" key="2">
    <source>
        <dbReference type="Proteomes" id="UP001592530"/>
    </source>
</evidence>
<evidence type="ECO:0000313" key="1">
    <source>
        <dbReference type="EMBL" id="MFC1431372.1"/>
    </source>
</evidence>
<accession>A0ABV6WZL4</accession>
<reference evidence="1 2" key="1">
    <citation type="submission" date="2024-09" db="EMBL/GenBank/DDBJ databases">
        <authorList>
            <person name="Lee S.D."/>
        </authorList>
    </citation>
    <scope>NUCLEOTIDE SEQUENCE [LARGE SCALE GENOMIC DNA]</scope>
    <source>
        <strain evidence="1 2">N1-3</strain>
    </source>
</reference>
<gene>
    <name evidence="1" type="ORF">ACEZDB_12025</name>
</gene>
<proteinExistence type="predicted"/>
<dbReference type="RefSeq" id="WP_380551833.1">
    <property type="nucleotide sequence ID" value="NZ_JBHEZY010000004.1"/>
</dbReference>
<dbReference type="Proteomes" id="UP001592530">
    <property type="component" value="Unassembled WGS sequence"/>
</dbReference>
<name>A0ABV6WZL4_9ACTN</name>
<organism evidence="1 2">
    <name type="scientific">Streptacidiphilus alkalitolerans</name>
    <dbReference type="NCBI Taxonomy" id="3342712"/>
    <lineage>
        <taxon>Bacteria</taxon>
        <taxon>Bacillati</taxon>
        <taxon>Actinomycetota</taxon>
        <taxon>Actinomycetes</taxon>
        <taxon>Kitasatosporales</taxon>
        <taxon>Streptomycetaceae</taxon>
        <taxon>Streptacidiphilus</taxon>
    </lineage>
</organism>
<comment type="caution">
    <text evidence="1">The sequence shown here is derived from an EMBL/GenBank/DDBJ whole genome shotgun (WGS) entry which is preliminary data.</text>
</comment>
<dbReference type="EMBL" id="JBHEZY010000004">
    <property type="protein sequence ID" value="MFC1431372.1"/>
    <property type="molecule type" value="Genomic_DNA"/>
</dbReference>
<protein>
    <submittedName>
        <fullName evidence="1">Uncharacterized protein</fullName>
    </submittedName>
</protein>
<sequence>MTGVRGAAPDLACVLPGRPEWIQDAAYLGDEGVLDFLACAAAADSAHQDDSGYLLPAGTYRTAALTIASLAAAVPKDGCAGQVVLCPMPAWKLETLWDVLLVLRRTVAGDPDTDVVRDLLDDLVTYEVVPARTVEQVADDLERVLAVLMLDLPATKVVATAVALDRERDQGVIDAYRQITAAWTAAGVRH</sequence>